<keyword evidence="2" id="KW-0732">Signal</keyword>
<dbReference type="EMBL" id="JAJJHW010002585">
    <property type="protein sequence ID" value="KAH8370572.1"/>
    <property type="molecule type" value="Genomic_DNA"/>
</dbReference>
<evidence type="ECO:0000313" key="5">
    <source>
        <dbReference type="Proteomes" id="UP001200034"/>
    </source>
</evidence>
<dbReference type="Pfam" id="PF05267">
    <property type="entry name" value="DUF725"/>
    <property type="match status" value="1"/>
</dbReference>
<organism evidence="4 5">
    <name type="scientific">Drosophila rubida</name>
    <dbReference type="NCBI Taxonomy" id="30044"/>
    <lineage>
        <taxon>Eukaryota</taxon>
        <taxon>Metazoa</taxon>
        <taxon>Ecdysozoa</taxon>
        <taxon>Arthropoda</taxon>
        <taxon>Hexapoda</taxon>
        <taxon>Insecta</taxon>
        <taxon>Pterygota</taxon>
        <taxon>Neoptera</taxon>
        <taxon>Endopterygota</taxon>
        <taxon>Diptera</taxon>
        <taxon>Brachycera</taxon>
        <taxon>Muscomorpha</taxon>
        <taxon>Ephydroidea</taxon>
        <taxon>Drosophilidae</taxon>
        <taxon>Drosophila</taxon>
    </lineage>
</organism>
<gene>
    <name evidence="4" type="ORF">KR093_004178</name>
</gene>
<protein>
    <recommendedName>
        <fullName evidence="3">Protein TsetseEP domain-containing protein</fullName>
    </recommendedName>
</protein>
<dbReference type="AlphaFoldDB" id="A0AAD4JZ15"/>
<evidence type="ECO:0000256" key="2">
    <source>
        <dbReference type="SAM" id="SignalP"/>
    </source>
</evidence>
<evidence type="ECO:0000313" key="4">
    <source>
        <dbReference type="EMBL" id="KAH8370572.1"/>
    </source>
</evidence>
<feature type="chain" id="PRO_5042166616" description="Protein TsetseEP domain-containing protein" evidence="2">
    <location>
        <begin position="21"/>
        <end position="281"/>
    </location>
</feature>
<keyword evidence="5" id="KW-1185">Reference proteome</keyword>
<dbReference type="Proteomes" id="UP001200034">
    <property type="component" value="Unassembled WGS sequence"/>
</dbReference>
<evidence type="ECO:0000256" key="1">
    <source>
        <dbReference type="SAM" id="MobiDB-lite"/>
    </source>
</evidence>
<accession>A0AAD4JZ15</accession>
<proteinExistence type="predicted"/>
<name>A0AAD4JZ15_9MUSC</name>
<evidence type="ECO:0000259" key="3">
    <source>
        <dbReference type="Pfam" id="PF05267"/>
    </source>
</evidence>
<feature type="domain" description="Protein TsetseEP" evidence="3">
    <location>
        <begin position="49"/>
        <end position="167"/>
    </location>
</feature>
<comment type="caution">
    <text evidence="4">The sequence shown here is derived from an EMBL/GenBank/DDBJ whole genome shotgun (WGS) entry which is preliminary data.</text>
</comment>
<feature type="signal peptide" evidence="2">
    <location>
        <begin position="1"/>
        <end position="20"/>
    </location>
</feature>
<reference evidence="4" key="1">
    <citation type="journal article" date="2021" name="Mol. Ecol. Resour.">
        <title>Phylogenomic analyses of the genus Drosophila reveals genomic signals of climate adaptation.</title>
        <authorList>
            <person name="Li F."/>
            <person name="Rane R.V."/>
            <person name="Luria V."/>
            <person name="Xiong Z."/>
            <person name="Chen J."/>
            <person name="Li Z."/>
            <person name="Catullo R.A."/>
            <person name="Griffin P.C."/>
            <person name="Schiffer M."/>
            <person name="Pearce S."/>
            <person name="Lee S.F."/>
            <person name="McElroy K."/>
            <person name="Stocker A."/>
            <person name="Shirriffs J."/>
            <person name="Cockerell F."/>
            <person name="Coppin C."/>
            <person name="Sgro C.M."/>
            <person name="Karger A."/>
            <person name="Cain J.W."/>
            <person name="Weber J.A."/>
            <person name="Santpere G."/>
            <person name="Kirschner M.W."/>
            <person name="Hoffmann A.A."/>
            <person name="Oakeshott J.G."/>
            <person name="Zhang G."/>
        </authorList>
    </citation>
    <scope>NUCLEOTIDE SEQUENCE</scope>
    <source>
        <strain evidence="4">BGI-SZ-2011g</strain>
    </source>
</reference>
<sequence length="281" mass="30641">MCSINAVLLLVACLLGCAWATPHPTWGESKLLQAMRSTSEQQLANPSRSLECFQYYSEVFDQLLKKYEAEYAACQNTSKQQTAVLDSKYSQIVDSLNSSSVTTCQRLIDCNAQVDSLHSLSCYSNAGENVRGMYNISSKASAYYGDLEQLIQQIQFTEDQCINASKRSYELNTDQAYINLQQCLMSTDPLPTLAPTTNTTPTPTTELPNSSSASTTASTASNTETSNTPTTVESTTAASTRRTSRPLRTTTSSFVTTNAATSTTTNSFSSELKKLLHSLSH</sequence>
<feature type="region of interest" description="Disordered" evidence="1">
    <location>
        <begin position="191"/>
        <end position="269"/>
    </location>
</feature>
<dbReference type="InterPro" id="IPR007931">
    <property type="entry name" value="TsetseEP"/>
</dbReference>